<organism evidence="2 3">
    <name type="scientific">Natrialba magadii (strain ATCC 43099 / DSM 3394 / CCM 3739 / CIP 104546 / IAM 13178 / JCM 8861 / NBRC 102185 / NCIMB 2190 / MS3)</name>
    <name type="common">Natronobacterium magadii</name>
    <dbReference type="NCBI Taxonomy" id="547559"/>
    <lineage>
        <taxon>Archaea</taxon>
        <taxon>Methanobacteriati</taxon>
        <taxon>Methanobacteriota</taxon>
        <taxon>Stenosarchaea group</taxon>
        <taxon>Halobacteria</taxon>
        <taxon>Halobacteriales</taxon>
        <taxon>Natrialbaceae</taxon>
        <taxon>Natrialba</taxon>
    </lineage>
</organism>
<evidence type="ECO:0000313" key="3">
    <source>
        <dbReference type="Proteomes" id="UP000011543"/>
    </source>
</evidence>
<evidence type="ECO:0000259" key="1">
    <source>
        <dbReference type="Pfam" id="PF00171"/>
    </source>
</evidence>
<dbReference type="Proteomes" id="UP000011543">
    <property type="component" value="Unassembled WGS sequence"/>
</dbReference>
<name>L9USS0_NATMM</name>
<gene>
    <name evidence="2" type="ORF">C500_14500</name>
</gene>
<dbReference type="RefSeq" id="WP_004216106.1">
    <property type="nucleotide sequence ID" value="NZ_AOHS01000049.1"/>
</dbReference>
<reference evidence="2 3" key="1">
    <citation type="journal article" date="2014" name="PLoS Genet.">
        <title>Phylogenetically driven sequencing of extremely halophilic archaea reveals strategies for static and dynamic osmo-response.</title>
        <authorList>
            <person name="Becker E.A."/>
            <person name="Seitzer P.M."/>
            <person name="Tritt A."/>
            <person name="Larsen D."/>
            <person name="Krusor M."/>
            <person name="Yao A.I."/>
            <person name="Wu D."/>
            <person name="Madern D."/>
            <person name="Eisen J.A."/>
            <person name="Darling A.E."/>
            <person name="Facciotti M.T."/>
        </authorList>
    </citation>
    <scope>NUCLEOTIDE SEQUENCE [LARGE SCALE GENOMIC DNA]</scope>
    <source>
        <strain evidence="3">ATCC 43099 / DSM 3394 / CCM 3739 / CIP 104546 / IAM 13178 / JCM 8861 / NBRC 102185 / NCIMB 2190 / MS3</strain>
    </source>
</reference>
<dbReference type="Gene3D" id="3.40.605.10">
    <property type="entry name" value="Aldehyde Dehydrogenase, Chain A, domain 1"/>
    <property type="match status" value="1"/>
</dbReference>
<accession>L9USS0</accession>
<dbReference type="InterPro" id="IPR016161">
    <property type="entry name" value="Ald_DH/histidinol_DH"/>
</dbReference>
<protein>
    <submittedName>
        <fullName evidence="2">Aldehyde dehydrogenase</fullName>
    </submittedName>
</protein>
<dbReference type="InterPro" id="IPR015590">
    <property type="entry name" value="Aldehyde_DH_dom"/>
</dbReference>
<dbReference type="Pfam" id="PF00171">
    <property type="entry name" value="Aldedh"/>
    <property type="match status" value="1"/>
</dbReference>
<dbReference type="PANTHER" id="PTHR11699">
    <property type="entry name" value="ALDEHYDE DEHYDROGENASE-RELATED"/>
    <property type="match status" value="1"/>
</dbReference>
<sequence>MSLETEMESYQHYINGEWTDGDGTETFASENPATGDQLATFQRGTEDDVDAALAAANDAFEEWRELSHIDRAEYL</sequence>
<comment type="caution">
    <text evidence="2">The sequence shown here is derived from an EMBL/GenBank/DDBJ whole genome shotgun (WGS) entry which is preliminary data.</text>
</comment>
<dbReference type="GO" id="GO:0016491">
    <property type="term" value="F:oxidoreductase activity"/>
    <property type="evidence" value="ECO:0007669"/>
    <property type="project" value="InterPro"/>
</dbReference>
<dbReference type="SUPFAM" id="SSF53720">
    <property type="entry name" value="ALDH-like"/>
    <property type="match status" value="1"/>
</dbReference>
<feature type="domain" description="Aldehyde dehydrogenase" evidence="1">
    <location>
        <begin position="18"/>
        <end position="75"/>
    </location>
</feature>
<dbReference type="EMBL" id="AOHS01000049">
    <property type="protein sequence ID" value="ELY27223.1"/>
    <property type="molecule type" value="Genomic_DNA"/>
</dbReference>
<proteinExistence type="predicted"/>
<evidence type="ECO:0000313" key="2">
    <source>
        <dbReference type="EMBL" id="ELY27223.1"/>
    </source>
</evidence>
<dbReference type="InterPro" id="IPR016162">
    <property type="entry name" value="Ald_DH_N"/>
</dbReference>
<feature type="non-terminal residue" evidence="2">
    <location>
        <position position="75"/>
    </location>
</feature>
<dbReference type="AlphaFoldDB" id="L9USS0"/>